<dbReference type="EMBL" id="BQNB010010487">
    <property type="protein sequence ID" value="GJS77945.1"/>
    <property type="molecule type" value="Genomic_DNA"/>
</dbReference>
<dbReference type="Proteomes" id="UP001151760">
    <property type="component" value="Unassembled WGS sequence"/>
</dbReference>
<comment type="caution">
    <text evidence="1">The sequence shown here is derived from an EMBL/GenBank/DDBJ whole genome shotgun (WGS) entry which is preliminary data.</text>
</comment>
<gene>
    <name evidence="1" type="ORF">Tco_0727826</name>
</gene>
<keyword evidence="2" id="KW-1185">Reference proteome</keyword>
<reference evidence="1" key="2">
    <citation type="submission" date="2022-01" db="EMBL/GenBank/DDBJ databases">
        <authorList>
            <person name="Yamashiro T."/>
            <person name="Shiraishi A."/>
            <person name="Satake H."/>
            <person name="Nakayama K."/>
        </authorList>
    </citation>
    <scope>NUCLEOTIDE SEQUENCE</scope>
</reference>
<reference evidence="1" key="1">
    <citation type="journal article" date="2022" name="Int. J. Mol. Sci.">
        <title>Draft Genome of Tanacetum Coccineum: Genomic Comparison of Closely Related Tanacetum-Family Plants.</title>
        <authorList>
            <person name="Yamashiro T."/>
            <person name="Shiraishi A."/>
            <person name="Nakayama K."/>
            <person name="Satake H."/>
        </authorList>
    </citation>
    <scope>NUCLEOTIDE SEQUENCE</scope>
</reference>
<organism evidence="1 2">
    <name type="scientific">Tanacetum coccineum</name>
    <dbReference type="NCBI Taxonomy" id="301880"/>
    <lineage>
        <taxon>Eukaryota</taxon>
        <taxon>Viridiplantae</taxon>
        <taxon>Streptophyta</taxon>
        <taxon>Embryophyta</taxon>
        <taxon>Tracheophyta</taxon>
        <taxon>Spermatophyta</taxon>
        <taxon>Magnoliopsida</taxon>
        <taxon>eudicotyledons</taxon>
        <taxon>Gunneridae</taxon>
        <taxon>Pentapetalae</taxon>
        <taxon>asterids</taxon>
        <taxon>campanulids</taxon>
        <taxon>Asterales</taxon>
        <taxon>Asteraceae</taxon>
        <taxon>Asteroideae</taxon>
        <taxon>Anthemideae</taxon>
        <taxon>Anthemidinae</taxon>
        <taxon>Tanacetum</taxon>
    </lineage>
</organism>
<name>A0ABQ4YKD0_9ASTR</name>
<proteinExistence type="predicted"/>
<sequence length="400" mass="45195">MDLTTTSITVLISGETYGRYDNLAIVTIEDGRSSTRAWMNFMIVRSLSLYNGIIKRHRIQEIQVVPSTAHGMLKFLADKGIVTICSTILIHTECAMMVTSSKDNQIVQMDAIRERMDEIMLTPEEKLGYIRMVAIRHDRRGQAPKRAKAIQAELADDANDFQRTLTKAWTAGLNHPLGNLTRKLNLSAITPLSVSWTLTKVITRYIWQSRMKRKQLFTPANGPEGIKLCPDKTKAVLQLPSPRTIKEVQSLNGTLPKAKQAFKQLKQHLLELPLLVAPKLKEELIVYMSATHGAISAVLITERGTVQTPVYFQCFGGRLQKWSVMLGEHNITYRLQTSVKGQILADFLIEKPDKSPPDTPVVEIPQGPWTLFMDRSSWHNTNKPGGNEIYLRVKVSVYRF</sequence>
<accession>A0ABQ4YKD0</accession>
<dbReference type="PANTHER" id="PTHR48475:SF2">
    <property type="entry name" value="RIBONUCLEASE H"/>
    <property type="match status" value="1"/>
</dbReference>
<evidence type="ECO:0000313" key="1">
    <source>
        <dbReference type="EMBL" id="GJS77945.1"/>
    </source>
</evidence>
<dbReference type="SUPFAM" id="SSF56672">
    <property type="entry name" value="DNA/RNA polymerases"/>
    <property type="match status" value="1"/>
</dbReference>
<evidence type="ECO:0000313" key="2">
    <source>
        <dbReference type="Proteomes" id="UP001151760"/>
    </source>
</evidence>
<protein>
    <recommendedName>
        <fullName evidence="3">Reverse transcriptase domain-containing protein</fullName>
    </recommendedName>
</protein>
<dbReference type="InterPro" id="IPR043502">
    <property type="entry name" value="DNA/RNA_pol_sf"/>
</dbReference>
<dbReference type="PANTHER" id="PTHR48475">
    <property type="entry name" value="RIBONUCLEASE H"/>
    <property type="match status" value="1"/>
</dbReference>
<evidence type="ECO:0008006" key="3">
    <source>
        <dbReference type="Google" id="ProtNLM"/>
    </source>
</evidence>